<keyword evidence="2" id="KW-1185">Reference proteome</keyword>
<proteinExistence type="predicted"/>
<organism evidence="1 2">
    <name type="scientific">Scortum barcoo</name>
    <name type="common">barcoo grunter</name>
    <dbReference type="NCBI Taxonomy" id="214431"/>
    <lineage>
        <taxon>Eukaryota</taxon>
        <taxon>Metazoa</taxon>
        <taxon>Chordata</taxon>
        <taxon>Craniata</taxon>
        <taxon>Vertebrata</taxon>
        <taxon>Euteleostomi</taxon>
        <taxon>Actinopterygii</taxon>
        <taxon>Neopterygii</taxon>
        <taxon>Teleostei</taxon>
        <taxon>Neoteleostei</taxon>
        <taxon>Acanthomorphata</taxon>
        <taxon>Eupercaria</taxon>
        <taxon>Centrarchiformes</taxon>
        <taxon>Terapontoidei</taxon>
        <taxon>Terapontidae</taxon>
        <taxon>Scortum</taxon>
    </lineage>
</organism>
<protein>
    <submittedName>
        <fullName evidence="1">Uncharacterized protein</fullName>
    </submittedName>
</protein>
<reference evidence="1" key="1">
    <citation type="submission" date="2022-04" db="EMBL/GenBank/DDBJ databases">
        <title>Jade perch genome.</title>
        <authorList>
            <person name="Chao B."/>
        </authorList>
    </citation>
    <scope>NUCLEOTIDE SEQUENCE</scope>
    <source>
        <strain evidence="1">CB-2022</strain>
    </source>
</reference>
<evidence type="ECO:0000313" key="1">
    <source>
        <dbReference type="EMBL" id="KAI3366312.1"/>
    </source>
</evidence>
<gene>
    <name evidence="1" type="ORF">L3Q82_000439</name>
</gene>
<accession>A0ACB8WEG4</accession>
<dbReference type="Proteomes" id="UP000831701">
    <property type="component" value="Chromosome 10"/>
</dbReference>
<sequence>MSLRLAWERLGVPPKKSWRKCLGISAQTAASTRDQSRIKRLTAAGRKDLRYLSFTQRGWSSRSLKELPRAVRVSCRGWDVLFNRDDSLAIILPFPTTSTESRGHPRTELALLTSLSILLLSLSVMLLAQQTIP</sequence>
<evidence type="ECO:0000313" key="2">
    <source>
        <dbReference type="Proteomes" id="UP000831701"/>
    </source>
</evidence>
<dbReference type="EMBL" id="CM041540">
    <property type="protein sequence ID" value="KAI3366312.1"/>
    <property type="molecule type" value="Genomic_DNA"/>
</dbReference>
<comment type="caution">
    <text evidence="1">The sequence shown here is derived from an EMBL/GenBank/DDBJ whole genome shotgun (WGS) entry which is preliminary data.</text>
</comment>
<name>A0ACB8WEG4_9TELE</name>